<comment type="caution">
    <text evidence="6">The sequence shown here is derived from an EMBL/GenBank/DDBJ whole genome shotgun (WGS) entry which is preliminary data.</text>
</comment>
<dbReference type="PANTHER" id="PTHR30118:SF15">
    <property type="entry name" value="TRANSCRIPTIONAL REGULATORY PROTEIN"/>
    <property type="match status" value="1"/>
</dbReference>
<dbReference type="Pfam" id="PF03466">
    <property type="entry name" value="LysR_substrate"/>
    <property type="match status" value="1"/>
</dbReference>
<proteinExistence type="inferred from homology"/>
<organism evidence="6 7">
    <name type="scientific">Sphingomonas taxi</name>
    <dbReference type="NCBI Taxonomy" id="1549858"/>
    <lineage>
        <taxon>Bacteria</taxon>
        <taxon>Pseudomonadati</taxon>
        <taxon>Pseudomonadota</taxon>
        <taxon>Alphaproteobacteria</taxon>
        <taxon>Sphingomonadales</taxon>
        <taxon>Sphingomonadaceae</taxon>
        <taxon>Sphingomonas</taxon>
    </lineage>
</organism>
<feature type="domain" description="HTH lysR-type" evidence="5">
    <location>
        <begin position="6"/>
        <end position="63"/>
    </location>
</feature>
<protein>
    <submittedName>
        <fullName evidence="6">LysR family transcriptional regulator</fullName>
    </submittedName>
</protein>
<evidence type="ECO:0000313" key="6">
    <source>
        <dbReference type="EMBL" id="PZQ59682.1"/>
    </source>
</evidence>
<evidence type="ECO:0000256" key="1">
    <source>
        <dbReference type="ARBA" id="ARBA00009437"/>
    </source>
</evidence>
<sequence length="323" mass="36146">MDIRRLDLNLLRTLDAMLETRSVSAAGRRLGSSQPAVSAALAKLRIAFRDELFVRTGNGMQPTSTALALAEPLRRILEAIDRDLLRVTSFDPATSTRRFTLSTSDIGELVFLPRLIDLLHREAPHATARALAVPHARLEEAMERGEVDIAIGYFPDLTGPNIRSVALFEHPFVCLVRAGHPTIGDTLSMEQFLSADHLVVNQDGRSQEIFERLMAERRLKRRIMLHLPHFMSVPLLVASTDLISTVPLTLAITSMNTPGLRYLAPPLPIPRIPLRLFWHRRMANEPAITWLRERLRIELADRDPYPDTLLDRATGLATAPAST</sequence>
<dbReference type="PANTHER" id="PTHR30118">
    <property type="entry name" value="HTH-TYPE TRANSCRIPTIONAL REGULATOR LEUO-RELATED"/>
    <property type="match status" value="1"/>
</dbReference>
<dbReference type="GO" id="GO:0003677">
    <property type="term" value="F:DNA binding"/>
    <property type="evidence" value="ECO:0007669"/>
    <property type="project" value="UniProtKB-KW"/>
</dbReference>
<evidence type="ECO:0000313" key="7">
    <source>
        <dbReference type="Proteomes" id="UP000249229"/>
    </source>
</evidence>
<dbReference type="AlphaFoldDB" id="A0A2W5P1K8"/>
<dbReference type="GO" id="GO:0003700">
    <property type="term" value="F:DNA-binding transcription factor activity"/>
    <property type="evidence" value="ECO:0007669"/>
    <property type="project" value="InterPro"/>
</dbReference>
<dbReference type="InterPro" id="IPR036390">
    <property type="entry name" value="WH_DNA-bd_sf"/>
</dbReference>
<dbReference type="SUPFAM" id="SSF53850">
    <property type="entry name" value="Periplasmic binding protein-like II"/>
    <property type="match status" value="1"/>
</dbReference>
<evidence type="ECO:0000256" key="3">
    <source>
        <dbReference type="ARBA" id="ARBA00023125"/>
    </source>
</evidence>
<keyword evidence="2" id="KW-0805">Transcription regulation</keyword>
<evidence type="ECO:0000256" key="4">
    <source>
        <dbReference type="ARBA" id="ARBA00023163"/>
    </source>
</evidence>
<dbReference type="Pfam" id="PF00126">
    <property type="entry name" value="HTH_1"/>
    <property type="match status" value="1"/>
</dbReference>
<dbReference type="PROSITE" id="PS50931">
    <property type="entry name" value="HTH_LYSR"/>
    <property type="match status" value="1"/>
</dbReference>
<evidence type="ECO:0000256" key="2">
    <source>
        <dbReference type="ARBA" id="ARBA00023015"/>
    </source>
</evidence>
<dbReference type="SUPFAM" id="SSF46785">
    <property type="entry name" value="Winged helix' DNA-binding domain"/>
    <property type="match status" value="1"/>
</dbReference>
<comment type="similarity">
    <text evidence="1">Belongs to the LysR transcriptional regulatory family.</text>
</comment>
<keyword evidence="4" id="KW-0804">Transcription</keyword>
<dbReference type="Gene3D" id="3.40.190.10">
    <property type="entry name" value="Periplasmic binding protein-like II"/>
    <property type="match status" value="2"/>
</dbReference>
<evidence type="ECO:0000259" key="5">
    <source>
        <dbReference type="PROSITE" id="PS50931"/>
    </source>
</evidence>
<dbReference type="InterPro" id="IPR036388">
    <property type="entry name" value="WH-like_DNA-bd_sf"/>
</dbReference>
<keyword evidence="3" id="KW-0238">DNA-binding</keyword>
<dbReference type="Proteomes" id="UP000249229">
    <property type="component" value="Unassembled WGS sequence"/>
</dbReference>
<accession>A0A2W5P1K8</accession>
<gene>
    <name evidence="6" type="ORF">DI544_11190</name>
</gene>
<reference evidence="6 7" key="1">
    <citation type="submission" date="2017-08" db="EMBL/GenBank/DDBJ databases">
        <title>Infants hospitalized years apart are colonized by the same room-sourced microbial strains.</title>
        <authorList>
            <person name="Brooks B."/>
            <person name="Olm M.R."/>
            <person name="Firek B.A."/>
            <person name="Baker R."/>
            <person name="Thomas B.C."/>
            <person name="Morowitz M.J."/>
            <person name="Banfield J.F."/>
        </authorList>
    </citation>
    <scope>NUCLEOTIDE SEQUENCE [LARGE SCALE GENOMIC DNA]</scope>
    <source>
        <strain evidence="6">S2_005_001_R1_22</strain>
    </source>
</reference>
<dbReference type="Gene3D" id="1.10.10.10">
    <property type="entry name" value="Winged helix-like DNA-binding domain superfamily/Winged helix DNA-binding domain"/>
    <property type="match status" value="1"/>
</dbReference>
<dbReference type="InterPro" id="IPR005119">
    <property type="entry name" value="LysR_subst-bd"/>
</dbReference>
<name>A0A2W5P1K8_9SPHN</name>
<dbReference type="InterPro" id="IPR050389">
    <property type="entry name" value="LysR-type_TF"/>
</dbReference>
<dbReference type="EMBL" id="QFQI01000008">
    <property type="protein sequence ID" value="PZQ59682.1"/>
    <property type="molecule type" value="Genomic_DNA"/>
</dbReference>
<dbReference type="CDD" id="cd08459">
    <property type="entry name" value="PBP2_DntR_NahR_LinR_like"/>
    <property type="match status" value="1"/>
</dbReference>
<dbReference type="InterPro" id="IPR000847">
    <property type="entry name" value="LysR_HTH_N"/>
</dbReference>